<dbReference type="EMBL" id="FNCF01000011">
    <property type="protein sequence ID" value="SDH17616.1"/>
    <property type="molecule type" value="Genomic_DNA"/>
</dbReference>
<evidence type="ECO:0000313" key="6">
    <source>
        <dbReference type="Proteomes" id="UP000198863"/>
    </source>
</evidence>
<keyword evidence="2" id="KW-0238">DNA-binding</keyword>
<dbReference type="GO" id="GO:0043565">
    <property type="term" value="F:sequence-specific DNA binding"/>
    <property type="evidence" value="ECO:0007669"/>
    <property type="project" value="InterPro"/>
</dbReference>
<dbReference type="GO" id="GO:0003700">
    <property type="term" value="F:DNA-binding transcription factor activity"/>
    <property type="evidence" value="ECO:0007669"/>
    <property type="project" value="InterPro"/>
</dbReference>
<dbReference type="AlphaFoldDB" id="A0A1G8A9V4"/>
<dbReference type="RefSeq" id="WP_207508324.1">
    <property type="nucleotide sequence ID" value="NZ_FNCF01000011.1"/>
</dbReference>
<keyword evidence="3" id="KW-0804">Transcription</keyword>
<dbReference type="PANTHER" id="PTHR46796:SF12">
    <property type="entry name" value="HTH-TYPE DNA-BINDING TRANSCRIPTIONAL ACTIVATOR EUTR"/>
    <property type="match status" value="1"/>
</dbReference>
<accession>A0A1G8A9V4</accession>
<name>A0A1G8A9V4_9ACTN</name>
<evidence type="ECO:0000256" key="3">
    <source>
        <dbReference type="ARBA" id="ARBA00023163"/>
    </source>
</evidence>
<evidence type="ECO:0000259" key="4">
    <source>
        <dbReference type="PROSITE" id="PS01124"/>
    </source>
</evidence>
<dbReference type="InterPro" id="IPR018060">
    <property type="entry name" value="HTH_AraC"/>
</dbReference>
<organism evidence="5 6">
    <name type="scientific">Klenkia brasiliensis</name>
    <dbReference type="NCBI Taxonomy" id="333142"/>
    <lineage>
        <taxon>Bacteria</taxon>
        <taxon>Bacillati</taxon>
        <taxon>Actinomycetota</taxon>
        <taxon>Actinomycetes</taxon>
        <taxon>Geodermatophilales</taxon>
        <taxon>Geodermatophilaceae</taxon>
        <taxon>Klenkia</taxon>
    </lineage>
</organism>
<dbReference type="Pfam" id="PF12833">
    <property type="entry name" value="HTH_18"/>
    <property type="match status" value="1"/>
</dbReference>
<dbReference type="SUPFAM" id="SSF46689">
    <property type="entry name" value="Homeodomain-like"/>
    <property type="match status" value="2"/>
</dbReference>
<gene>
    <name evidence="5" type="ORF">SAMN05660324_0071</name>
</gene>
<dbReference type="InterPro" id="IPR009057">
    <property type="entry name" value="Homeodomain-like_sf"/>
</dbReference>
<dbReference type="PROSITE" id="PS00041">
    <property type="entry name" value="HTH_ARAC_FAMILY_1"/>
    <property type="match status" value="1"/>
</dbReference>
<dbReference type="PANTHER" id="PTHR46796">
    <property type="entry name" value="HTH-TYPE TRANSCRIPTIONAL ACTIVATOR RHAS-RELATED"/>
    <property type="match status" value="1"/>
</dbReference>
<sequence length="309" mass="33424">MEHLLVQTSDPEVADAVLREQYTVRIDSAGPGVSLRLEQDTIGGVDLASMTYGMELTASTEEPVAGTCITRLARGELCYRFGRRENRWNAGDVFVAAPAGAEFEATVHRAAGEMVVLGPAVLASVAQTVDGSPPALTGWAPVSAEAERRWLEAWRFARRTAADPDVPPLVAAATGRLLAAAVLTAFPSDASADPAATERRDARPRVVRVAVEHIRAHPERDLTVADLAAVAHVTPRALQLAFRRHLGTTPTAYLRQVRLDRAHHDLQVADPGATTVTEVARRWGFADASRFAHRYREVYGRPPSSTLDT</sequence>
<evidence type="ECO:0000256" key="2">
    <source>
        <dbReference type="ARBA" id="ARBA00023125"/>
    </source>
</evidence>
<evidence type="ECO:0000256" key="1">
    <source>
        <dbReference type="ARBA" id="ARBA00023015"/>
    </source>
</evidence>
<dbReference type="PROSITE" id="PS01124">
    <property type="entry name" value="HTH_ARAC_FAMILY_2"/>
    <property type="match status" value="1"/>
</dbReference>
<dbReference type="SMART" id="SM00342">
    <property type="entry name" value="HTH_ARAC"/>
    <property type="match status" value="1"/>
</dbReference>
<reference evidence="6" key="1">
    <citation type="submission" date="2016-10" db="EMBL/GenBank/DDBJ databases">
        <authorList>
            <person name="Varghese N."/>
            <person name="Submissions S."/>
        </authorList>
    </citation>
    <scope>NUCLEOTIDE SEQUENCE [LARGE SCALE GENOMIC DNA]</scope>
    <source>
        <strain evidence="6">DSM 44526</strain>
    </source>
</reference>
<dbReference type="Proteomes" id="UP000198863">
    <property type="component" value="Unassembled WGS sequence"/>
</dbReference>
<dbReference type="InterPro" id="IPR018062">
    <property type="entry name" value="HTH_AraC-typ_CS"/>
</dbReference>
<protein>
    <submittedName>
        <fullName evidence="5">Helix-turn-helix domain-containing protein</fullName>
    </submittedName>
</protein>
<dbReference type="InterPro" id="IPR050204">
    <property type="entry name" value="AraC_XylS_family_regulators"/>
</dbReference>
<keyword evidence="6" id="KW-1185">Reference proteome</keyword>
<keyword evidence="1" id="KW-0805">Transcription regulation</keyword>
<evidence type="ECO:0000313" key="5">
    <source>
        <dbReference type="EMBL" id="SDH17616.1"/>
    </source>
</evidence>
<proteinExistence type="predicted"/>
<dbReference type="Gene3D" id="1.10.10.60">
    <property type="entry name" value="Homeodomain-like"/>
    <property type="match status" value="1"/>
</dbReference>
<feature type="domain" description="HTH araC/xylS-type" evidence="4">
    <location>
        <begin position="208"/>
        <end position="309"/>
    </location>
</feature>